<sequence>RLGKNCSRPNPDRCTILFMTNRTYKTGPRREQLSLLPPRVEDYVAQDNPVRAIEAYVCALDLEKLGFRHAGGGTGAGQPSYHPADLLKAYLYGYLNRVRSSRRLEQEAQRNLELMWLLKGLTPGYRTIANFRRDNWSALKATNREFVLLLRELELLGGKLVAIDGAFFHGDASKASIKTKKRLAEQLACIDRDIEEYGKALASNDASEEAHSSGDGDGGSANGNGGRVADKLAALMARRAKAQADLDRLEDGGETQLSTTDADARLLSKRGHVLAGYNVQIAVDDKHKLIVASEVVNDGNDTGQLYEVAKAAKEALGAETLQAIADTGYYNGTTLKECEEGGIVAYVPPPKRTGGLEEQGRFTHEAFSYDAEADAYRCPAGALLRPMNGVKISPAGRQDVRYVSLKSVCKACHLREQCLGQKSDKRTIYRWQHEEVIDRHRERMKEASELMRQRSCLVEHPFGTLKCRAGYRHFLVRGFAKVRGEWSLMALCYNLARVLNILGFDGFVAFFANRVARSAILRVLCAVVPAIGPAIVSIRGFSAKLGQKPAIIRFRFSIAA</sequence>
<evidence type="ECO:0000313" key="5">
    <source>
        <dbReference type="EMBL" id="TYL78350.1"/>
    </source>
</evidence>
<dbReference type="OrthoDB" id="9774608at2"/>
<reference evidence="5 6" key="1">
    <citation type="submission" date="2019-08" db="EMBL/GenBank/DDBJ databases">
        <title>Bradyrhizobium hipponensis sp. nov., a rhizobium isolated from a Lupinus angustifolius root nodule in Tunisia.</title>
        <authorList>
            <person name="Off K."/>
            <person name="Rejili M."/>
            <person name="Mars M."/>
            <person name="Brachmann A."/>
            <person name="Marin M."/>
        </authorList>
    </citation>
    <scope>NUCLEOTIDE SEQUENCE [LARGE SCALE GENOMIC DNA]</scope>
    <source>
        <strain evidence="5 6">CTAW11</strain>
    </source>
</reference>
<dbReference type="Pfam" id="PF05598">
    <property type="entry name" value="DUF772"/>
    <property type="match status" value="1"/>
</dbReference>
<evidence type="ECO:0000259" key="3">
    <source>
        <dbReference type="Pfam" id="PF05598"/>
    </source>
</evidence>
<dbReference type="PANTHER" id="PTHR33408">
    <property type="entry name" value="TRANSPOSASE"/>
    <property type="match status" value="1"/>
</dbReference>
<feature type="domain" description="Transposase InsH N-terminal" evidence="3">
    <location>
        <begin position="40"/>
        <end position="133"/>
    </location>
</feature>
<dbReference type="RefSeq" id="WP_148754262.1">
    <property type="nucleotide sequence ID" value="NZ_VSSR01000050.1"/>
</dbReference>
<dbReference type="NCBIfam" id="NF033551">
    <property type="entry name" value="transpos_IS1182"/>
    <property type="match status" value="1"/>
</dbReference>
<dbReference type="InterPro" id="IPR025668">
    <property type="entry name" value="Tnp_DDE_dom"/>
</dbReference>
<organism evidence="5 6">
    <name type="scientific">Bradyrhizobium cytisi</name>
    <dbReference type="NCBI Taxonomy" id="515489"/>
    <lineage>
        <taxon>Bacteria</taxon>
        <taxon>Pseudomonadati</taxon>
        <taxon>Pseudomonadota</taxon>
        <taxon>Alphaproteobacteria</taxon>
        <taxon>Hyphomicrobiales</taxon>
        <taxon>Nitrobacteraceae</taxon>
        <taxon>Bradyrhizobium</taxon>
    </lineage>
</organism>
<feature type="transmembrane region" description="Helical" evidence="2">
    <location>
        <begin position="519"/>
        <end position="538"/>
    </location>
</feature>
<dbReference type="PANTHER" id="PTHR33408:SF2">
    <property type="entry name" value="TRANSPOSASE DDE DOMAIN-CONTAINING PROTEIN"/>
    <property type="match status" value="1"/>
</dbReference>
<name>A0A5S4WDS6_9BRAD</name>
<dbReference type="InterPro" id="IPR008490">
    <property type="entry name" value="Transposase_InsH_N"/>
</dbReference>
<feature type="non-terminal residue" evidence="5">
    <location>
        <position position="1"/>
    </location>
</feature>
<feature type="domain" description="Transposase DDE" evidence="4">
    <location>
        <begin position="378"/>
        <end position="498"/>
    </location>
</feature>
<gene>
    <name evidence="5" type="ORF">FXB38_28555</name>
</gene>
<evidence type="ECO:0000256" key="1">
    <source>
        <dbReference type="SAM" id="MobiDB-lite"/>
    </source>
</evidence>
<keyword evidence="2" id="KW-1133">Transmembrane helix</keyword>
<protein>
    <submittedName>
        <fullName evidence="5">IS1182 family transposase</fullName>
    </submittedName>
</protein>
<proteinExistence type="predicted"/>
<dbReference type="Pfam" id="PF13751">
    <property type="entry name" value="DDE_Tnp_1_6"/>
    <property type="match status" value="1"/>
</dbReference>
<dbReference type="Proteomes" id="UP000324853">
    <property type="component" value="Unassembled WGS sequence"/>
</dbReference>
<dbReference type="InterPro" id="IPR047629">
    <property type="entry name" value="IS1182_transpos"/>
</dbReference>
<evidence type="ECO:0000259" key="4">
    <source>
        <dbReference type="Pfam" id="PF13751"/>
    </source>
</evidence>
<evidence type="ECO:0000313" key="6">
    <source>
        <dbReference type="Proteomes" id="UP000324853"/>
    </source>
</evidence>
<comment type="caution">
    <text evidence="5">The sequence shown here is derived from an EMBL/GenBank/DDBJ whole genome shotgun (WGS) entry which is preliminary data.</text>
</comment>
<evidence type="ECO:0000256" key="2">
    <source>
        <dbReference type="SAM" id="Phobius"/>
    </source>
</evidence>
<keyword evidence="6" id="KW-1185">Reference proteome</keyword>
<accession>A0A5S4WDS6</accession>
<keyword evidence="2" id="KW-0472">Membrane</keyword>
<feature type="region of interest" description="Disordered" evidence="1">
    <location>
        <begin position="201"/>
        <end position="223"/>
    </location>
</feature>
<keyword evidence="2" id="KW-0812">Transmembrane</keyword>
<dbReference type="EMBL" id="VSSR01000050">
    <property type="protein sequence ID" value="TYL78350.1"/>
    <property type="molecule type" value="Genomic_DNA"/>
</dbReference>
<dbReference type="AlphaFoldDB" id="A0A5S4WDS6"/>